<proteinExistence type="predicted"/>
<evidence type="ECO:0000313" key="2">
    <source>
        <dbReference type="Proteomes" id="UP001152747"/>
    </source>
</evidence>
<reference evidence="1" key="1">
    <citation type="submission" date="2022-11" db="EMBL/GenBank/DDBJ databases">
        <authorList>
            <person name="Kikuchi T."/>
        </authorList>
    </citation>
    <scope>NUCLEOTIDE SEQUENCE</scope>
    <source>
        <strain evidence="1">PS1010</strain>
    </source>
</reference>
<dbReference type="AlphaFoldDB" id="A0A9P1MXH9"/>
<organism evidence="1 2">
    <name type="scientific">Caenorhabditis angaria</name>
    <dbReference type="NCBI Taxonomy" id="860376"/>
    <lineage>
        <taxon>Eukaryota</taxon>
        <taxon>Metazoa</taxon>
        <taxon>Ecdysozoa</taxon>
        <taxon>Nematoda</taxon>
        <taxon>Chromadorea</taxon>
        <taxon>Rhabditida</taxon>
        <taxon>Rhabditina</taxon>
        <taxon>Rhabditomorpha</taxon>
        <taxon>Rhabditoidea</taxon>
        <taxon>Rhabditidae</taxon>
        <taxon>Peloderinae</taxon>
        <taxon>Caenorhabditis</taxon>
    </lineage>
</organism>
<gene>
    <name evidence="1" type="ORF">CAMP_LOCUS3047</name>
</gene>
<dbReference type="Proteomes" id="UP001152747">
    <property type="component" value="Unassembled WGS sequence"/>
</dbReference>
<comment type="caution">
    <text evidence="1">The sequence shown here is derived from an EMBL/GenBank/DDBJ whole genome shotgun (WGS) entry which is preliminary data.</text>
</comment>
<accession>A0A9P1MXH9</accession>
<name>A0A9P1MXH9_9PELO</name>
<sequence>MSMNLTILDDEDDFEYENLEDSEDEIDLENSLDEFLEAEIYRNFLNDNGFEFGDEDDDDFDDYIDPLYNY</sequence>
<protein>
    <submittedName>
        <fullName evidence="1">Uncharacterized protein</fullName>
    </submittedName>
</protein>
<evidence type="ECO:0000313" key="1">
    <source>
        <dbReference type="EMBL" id="CAI5440410.1"/>
    </source>
</evidence>
<dbReference type="EMBL" id="CANHGI010000001">
    <property type="protein sequence ID" value="CAI5440410.1"/>
    <property type="molecule type" value="Genomic_DNA"/>
</dbReference>
<keyword evidence="2" id="KW-1185">Reference proteome</keyword>